<proteinExistence type="inferred from homology"/>
<evidence type="ECO:0000256" key="8">
    <source>
        <dbReference type="ARBA" id="ARBA00031423"/>
    </source>
</evidence>
<keyword evidence="7 10" id="KW-0119">Carbohydrate metabolism</keyword>
<gene>
    <name evidence="12" type="primary">malQ</name>
    <name evidence="12" type="ORF">FRX94_02835</name>
</gene>
<dbReference type="RefSeq" id="WP_146323608.1">
    <property type="nucleotide sequence ID" value="NZ_BAABLR010000014.1"/>
</dbReference>
<evidence type="ECO:0000256" key="6">
    <source>
        <dbReference type="ARBA" id="ARBA00022679"/>
    </source>
</evidence>
<organism evidence="12 13">
    <name type="scientific">Corynebacterium canis</name>
    <dbReference type="NCBI Taxonomy" id="679663"/>
    <lineage>
        <taxon>Bacteria</taxon>
        <taxon>Bacillati</taxon>
        <taxon>Actinomycetota</taxon>
        <taxon>Actinomycetes</taxon>
        <taxon>Mycobacteriales</taxon>
        <taxon>Corynebacteriaceae</taxon>
        <taxon>Corynebacterium</taxon>
    </lineage>
</organism>
<evidence type="ECO:0000256" key="9">
    <source>
        <dbReference type="ARBA" id="ARBA00031501"/>
    </source>
</evidence>
<protein>
    <recommendedName>
        <fullName evidence="4 10">4-alpha-glucanotransferase</fullName>
        <ecNumber evidence="3 10">2.4.1.25</ecNumber>
    </recommendedName>
    <alternativeName>
        <fullName evidence="8 10">Amylomaltase</fullName>
    </alternativeName>
    <alternativeName>
        <fullName evidence="9 10">Disproportionating enzyme</fullName>
    </alternativeName>
</protein>
<evidence type="ECO:0000313" key="13">
    <source>
        <dbReference type="Proteomes" id="UP000320791"/>
    </source>
</evidence>
<dbReference type="AlphaFoldDB" id="A0A5C5USC6"/>
<dbReference type="NCBIfam" id="TIGR00217">
    <property type="entry name" value="malQ"/>
    <property type="match status" value="1"/>
</dbReference>
<reference evidence="12 13" key="1">
    <citation type="submission" date="2019-08" db="EMBL/GenBank/DDBJ databases">
        <authorList>
            <person name="Lei W."/>
        </authorList>
    </citation>
    <scope>NUCLEOTIDE SEQUENCE [LARGE SCALE GENOMIC DNA]</scope>
    <source>
        <strain evidence="12 13">CCUG 58627</strain>
    </source>
</reference>
<comment type="catalytic activity">
    <reaction evidence="1 10">
        <text>Transfers a segment of a (1-&gt;4)-alpha-D-glucan to a new position in an acceptor, which may be glucose or a (1-&gt;4)-alpha-D-glucan.</text>
        <dbReference type="EC" id="2.4.1.25"/>
    </reaction>
</comment>
<comment type="similarity">
    <text evidence="2 10">Belongs to the disproportionating enzyme family.</text>
</comment>
<keyword evidence="13" id="KW-1185">Reference proteome</keyword>
<dbReference type="InterPro" id="IPR048458">
    <property type="entry name" value="MalQ_N"/>
</dbReference>
<evidence type="ECO:0000313" key="12">
    <source>
        <dbReference type="EMBL" id="TWT28522.1"/>
    </source>
</evidence>
<evidence type="ECO:0000256" key="5">
    <source>
        <dbReference type="ARBA" id="ARBA00022676"/>
    </source>
</evidence>
<dbReference type="EMBL" id="VOHM01000004">
    <property type="protein sequence ID" value="TWT28522.1"/>
    <property type="molecule type" value="Genomic_DNA"/>
</dbReference>
<dbReference type="GO" id="GO:0004134">
    <property type="term" value="F:4-alpha-glucanotransferase activity"/>
    <property type="evidence" value="ECO:0007669"/>
    <property type="project" value="UniProtKB-EC"/>
</dbReference>
<comment type="caution">
    <text evidence="12">The sequence shown here is derived from an EMBL/GenBank/DDBJ whole genome shotgun (WGS) entry which is preliminary data.</text>
</comment>
<dbReference type="PANTHER" id="PTHR32438">
    <property type="entry name" value="4-ALPHA-GLUCANOTRANSFERASE DPE1, CHLOROPLASTIC/AMYLOPLASTIC"/>
    <property type="match status" value="1"/>
</dbReference>
<evidence type="ECO:0000256" key="10">
    <source>
        <dbReference type="RuleBase" id="RU361207"/>
    </source>
</evidence>
<dbReference type="InterPro" id="IPR003385">
    <property type="entry name" value="Glyco_hydro_77"/>
</dbReference>
<dbReference type="OrthoDB" id="9811841at2"/>
<evidence type="ECO:0000256" key="1">
    <source>
        <dbReference type="ARBA" id="ARBA00000439"/>
    </source>
</evidence>
<sequence length="712" mass="77816">MTYIEELKTLAAAHSVATSYYSSTGEHIEVSEDTLLKTLNALGVNVGFGENAPTEEALRAAINEFEDAKFTRSLPPCVVAVQGDEHVFPVHVHDGAEAKVSIALETGEVVPAHQVENWSPSREINGIQWGEASFATPKNLPLGWHTLHLVTEGLTASCQLVVTPARLSTADSLVTSPVTGVMAQLYSVRSRDSWGMGDFRDLGAIAEATATTAGAQFLLINPLHAGEPFAPIEDSPYLPTSRRFINPLYIHVEDIDEVAGLAPQDRATLESYAKQFRALNDTPDIIERNPIFQAKLEILHKLFHVSRSPEREQAFREYCETEGAGLEAFATWCAEKTIAAGAMAHNSHSADMAEATDFYRWLQWICDQQLGAAQARAKAAGMRIGIMADLAVGVHPGGADAATLAPYLAPAASVGAPPDGYNQFGQDWSQPPWHPVKLAEAGYAPWRDMLRTVLRHSGGIRVDHILGLFRLWWIPRMQSPTTGTYVYYDYNALVGILVLEAERAGAVVIGEDLGTFEAWVQDVLGARGIMGTSVLWFEGSPSGGPRHQGEYRPLALTSVTTHDLPPTAGMLYGEHIALRHRLGLFTRDVADEDADDLRWQNEILQRIADTGSFQNGPLENKHFYDSNRTERGDALDLIAGMHRFIAGTPSALACLSLVDLVGDVRAQNQPGTCRDQYPNWCVPLCDSKGQPLLIEDFATHPAFRKIAEAGRR</sequence>
<dbReference type="EC" id="2.4.1.25" evidence="3 10"/>
<dbReference type="InterPro" id="IPR017853">
    <property type="entry name" value="GH"/>
</dbReference>
<evidence type="ECO:0000256" key="2">
    <source>
        <dbReference type="ARBA" id="ARBA00005684"/>
    </source>
</evidence>
<keyword evidence="5 10" id="KW-0328">Glycosyltransferase</keyword>
<evidence type="ECO:0000256" key="7">
    <source>
        <dbReference type="ARBA" id="ARBA00023277"/>
    </source>
</evidence>
<feature type="domain" description="MalQ N-terminal beta-sandwich" evidence="11">
    <location>
        <begin position="74"/>
        <end position="164"/>
    </location>
</feature>
<dbReference type="SUPFAM" id="SSF51445">
    <property type="entry name" value="(Trans)glycosidases"/>
    <property type="match status" value="1"/>
</dbReference>
<keyword evidence="6 10" id="KW-0808">Transferase</keyword>
<dbReference type="Pfam" id="PF21226">
    <property type="entry name" value="MalQ_N"/>
    <property type="match status" value="1"/>
</dbReference>
<dbReference type="GO" id="GO:0005975">
    <property type="term" value="P:carbohydrate metabolic process"/>
    <property type="evidence" value="ECO:0007669"/>
    <property type="project" value="InterPro"/>
</dbReference>
<dbReference type="Gene3D" id="3.20.20.80">
    <property type="entry name" value="Glycosidases"/>
    <property type="match status" value="1"/>
</dbReference>
<dbReference type="Proteomes" id="UP000320791">
    <property type="component" value="Unassembled WGS sequence"/>
</dbReference>
<evidence type="ECO:0000256" key="4">
    <source>
        <dbReference type="ARBA" id="ARBA00020295"/>
    </source>
</evidence>
<name>A0A5C5USC6_9CORY</name>
<dbReference type="Pfam" id="PF02446">
    <property type="entry name" value="Glyco_hydro_77"/>
    <property type="match status" value="1"/>
</dbReference>
<evidence type="ECO:0000259" key="11">
    <source>
        <dbReference type="Pfam" id="PF21226"/>
    </source>
</evidence>
<dbReference type="PANTHER" id="PTHR32438:SF5">
    <property type="entry name" value="4-ALPHA-GLUCANOTRANSFERASE DPE1, CHLOROPLASTIC_AMYLOPLASTIC"/>
    <property type="match status" value="1"/>
</dbReference>
<accession>A0A5C5USC6</accession>
<evidence type="ECO:0000256" key="3">
    <source>
        <dbReference type="ARBA" id="ARBA00012560"/>
    </source>
</evidence>